<dbReference type="SMART" id="SM00829">
    <property type="entry name" value="PKS_ER"/>
    <property type="match status" value="1"/>
</dbReference>
<dbReference type="SUPFAM" id="SSF50129">
    <property type="entry name" value="GroES-like"/>
    <property type="match status" value="1"/>
</dbReference>
<dbReference type="Pfam" id="PF08240">
    <property type="entry name" value="ADH_N"/>
    <property type="match status" value="1"/>
</dbReference>
<dbReference type="Proteomes" id="UP000281708">
    <property type="component" value="Unassembled WGS sequence"/>
</dbReference>
<dbReference type="InterPro" id="IPR013154">
    <property type="entry name" value="ADH-like_N"/>
</dbReference>
<keyword evidence="2" id="KW-0560">Oxidoreductase</keyword>
<dbReference type="Pfam" id="PF13602">
    <property type="entry name" value="ADH_zinc_N_2"/>
    <property type="match status" value="1"/>
</dbReference>
<dbReference type="Gene3D" id="3.90.180.10">
    <property type="entry name" value="Medium-chain alcohol dehydrogenases, catalytic domain"/>
    <property type="match status" value="1"/>
</dbReference>
<dbReference type="PANTHER" id="PTHR48106:SF18">
    <property type="entry name" value="QUINONE OXIDOREDUCTASE PIG3"/>
    <property type="match status" value="1"/>
</dbReference>
<evidence type="ECO:0000313" key="5">
    <source>
        <dbReference type="Proteomes" id="UP000281708"/>
    </source>
</evidence>
<protein>
    <submittedName>
        <fullName evidence="4">NADP-dependent oxidoreductase</fullName>
    </submittedName>
</protein>
<dbReference type="GO" id="GO:0070402">
    <property type="term" value="F:NADPH binding"/>
    <property type="evidence" value="ECO:0007669"/>
    <property type="project" value="TreeGrafter"/>
</dbReference>
<dbReference type="SUPFAM" id="SSF51735">
    <property type="entry name" value="NAD(P)-binding Rossmann-fold domains"/>
    <property type="match status" value="1"/>
</dbReference>
<reference evidence="4 5" key="1">
    <citation type="submission" date="2018-10" db="EMBL/GenBank/DDBJ databases">
        <title>Marmoricola sp. 4Q3S-7 whole genome shotgun sequence.</title>
        <authorList>
            <person name="Li F."/>
        </authorList>
    </citation>
    <scope>NUCLEOTIDE SEQUENCE [LARGE SCALE GENOMIC DNA]</scope>
    <source>
        <strain evidence="4 5">4Q3S-7</strain>
    </source>
</reference>
<dbReference type="AlphaFoldDB" id="A0A3L8P010"/>
<organism evidence="4 5">
    <name type="scientific">Nocardioides mangrovicus</name>
    <dbReference type="NCBI Taxonomy" id="2478913"/>
    <lineage>
        <taxon>Bacteria</taxon>
        <taxon>Bacillati</taxon>
        <taxon>Actinomycetota</taxon>
        <taxon>Actinomycetes</taxon>
        <taxon>Propionibacteriales</taxon>
        <taxon>Nocardioidaceae</taxon>
        <taxon>Nocardioides</taxon>
    </lineage>
</organism>
<evidence type="ECO:0000256" key="2">
    <source>
        <dbReference type="ARBA" id="ARBA00023002"/>
    </source>
</evidence>
<dbReference type="PANTHER" id="PTHR48106">
    <property type="entry name" value="QUINONE OXIDOREDUCTASE PIG3-RELATED"/>
    <property type="match status" value="1"/>
</dbReference>
<dbReference type="GO" id="GO:0016651">
    <property type="term" value="F:oxidoreductase activity, acting on NAD(P)H"/>
    <property type="evidence" value="ECO:0007669"/>
    <property type="project" value="TreeGrafter"/>
</dbReference>
<dbReference type="InterPro" id="IPR036291">
    <property type="entry name" value="NAD(P)-bd_dom_sf"/>
</dbReference>
<dbReference type="Gene3D" id="3.40.50.720">
    <property type="entry name" value="NAD(P)-binding Rossmann-like Domain"/>
    <property type="match status" value="1"/>
</dbReference>
<dbReference type="EMBL" id="RDBE01000008">
    <property type="protein sequence ID" value="RLV48766.1"/>
    <property type="molecule type" value="Genomic_DNA"/>
</dbReference>
<keyword evidence="5" id="KW-1185">Reference proteome</keyword>
<evidence type="ECO:0000259" key="3">
    <source>
        <dbReference type="SMART" id="SM00829"/>
    </source>
</evidence>
<keyword evidence="1" id="KW-0521">NADP</keyword>
<dbReference type="OrthoDB" id="3175656at2"/>
<evidence type="ECO:0000256" key="1">
    <source>
        <dbReference type="ARBA" id="ARBA00022857"/>
    </source>
</evidence>
<name>A0A3L8P010_9ACTN</name>
<proteinExistence type="predicted"/>
<accession>A0A3L8P010</accession>
<sequence>MRAVRFDRFGDVDVLEVRDLEEPRPGADEVVVEVLATSINPGEIMIRTGGAPSDAYSFPMGQGSDLAGRVVAVGGGVSTWQVGDEVAGWTDARAAQAQQVAVPAHQLTRRPAEVSWDQAGSLYVAGGTAYAMRDAVSPQRGETAVVTAAAGGVGAILSQVLVHDGVRVLGVAGPDNDDYLRSIGVEPVNRGEDLAGRLAGDPHGVDVFLDCFGAGYTDLGLQLTDRVVTIADFEAAQHNAATVVFGYQSTSADTLAVLLGLMASGEVGVEIAASYPLEQVREAYTELAERRTRGKIVLHPHD</sequence>
<comment type="caution">
    <text evidence="4">The sequence shown here is derived from an EMBL/GenBank/DDBJ whole genome shotgun (WGS) entry which is preliminary data.</text>
</comment>
<feature type="domain" description="Enoyl reductase (ER)" evidence="3">
    <location>
        <begin position="10"/>
        <end position="298"/>
    </location>
</feature>
<dbReference type="RefSeq" id="WP_121806727.1">
    <property type="nucleotide sequence ID" value="NZ_RDBE01000008.1"/>
</dbReference>
<gene>
    <name evidence="4" type="ORF">D9V37_13675</name>
</gene>
<evidence type="ECO:0000313" key="4">
    <source>
        <dbReference type="EMBL" id="RLV48766.1"/>
    </source>
</evidence>
<dbReference type="CDD" id="cd05289">
    <property type="entry name" value="MDR_like_2"/>
    <property type="match status" value="1"/>
</dbReference>
<dbReference type="InterPro" id="IPR020843">
    <property type="entry name" value="ER"/>
</dbReference>
<dbReference type="InterPro" id="IPR011032">
    <property type="entry name" value="GroES-like_sf"/>
</dbReference>